<name>A0A182M6E1_9DIPT</name>
<reference evidence="2" key="1">
    <citation type="submission" date="2013-09" db="EMBL/GenBank/DDBJ databases">
        <title>The Genome Sequence of Anopheles culicifacies species A.</title>
        <authorList>
            <consortium name="The Broad Institute Genomics Platform"/>
            <person name="Neafsey D.E."/>
            <person name="Besansky N."/>
            <person name="Howell P."/>
            <person name="Walton C."/>
            <person name="Young S.K."/>
            <person name="Zeng Q."/>
            <person name="Gargeya S."/>
            <person name="Fitzgerald M."/>
            <person name="Haas B."/>
            <person name="Abouelleil A."/>
            <person name="Allen A.W."/>
            <person name="Alvarado L."/>
            <person name="Arachchi H.M."/>
            <person name="Berlin A.M."/>
            <person name="Chapman S.B."/>
            <person name="Gainer-Dewar J."/>
            <person name="Goldberg J."/>
            <person name="Griggs A."/>
            <person name="Gujja S."/>
            <person name="Hansen M."/>
            <person name="Howarth C."/>
            <person name="Imamovic A."/>
            <person name="Ireland A."/>
            <person name="Larimer J."/>
            <person name="McCowan C."/>
            <person name="Murphy C."/>
            <person name="Pearson M."/>
            <person name="Poon T.W."/>
            <person name="Priest M."/>
            <person name="Roberts A."/>
            <person name="Saif S."/>
            <person name="Shea T."/>
            <person name="Sisk P."/>
            <person name="Sykes S."/>
            <person name="Wortman J."/>
            <person name="Nusbaum C."/>
            <person name="Birren B."/>
        </authorList>
    </citation>
    <scope>NUCLEOTIDE SEQUENCE [LARGE SCALE GENOMIC DNA]</scope>
    <source>
        <strain evidence="2">A-37</strain>
    </source>
</reference>
<reference evidence="1" key="2">
    <citation type="submission" date="2020-05" db="UniProtKB">
        <authorList>
            <consortium name="EnsemblMetazoa"/>
        </authorList>
    </citation>
    <scope>IDENTIFICATION</scope>
    <source>
        <strain evidence="1">A-37</strain>
    </source>
</reference>
<dbReference type="AlphaFoldDB" id="A0A182M6E1"/>
<keyword evidence="2" id="KW-1185">Reference proteome</keyword>
<dbReference type="VEuPathDB" id="VectorBase:ACUA010610"/>
<dbReference type="Proteomes" id="UP000075883">
    <property type="component" value="Unassembled WGS sequence"/>
</dbReference>
<evidence type="ECO:0000313" key="1">
    <source>
        <dbReference type="EnsemblMetazoa" id="ACUA010610-PA"/>
    </source>
</evidence>
<dbReference type="EMBL" id="AXCM01003323">
    <property type="status" value="NOT_ANNOTATED_CDS"/>
    <property type="molecule type" value="Genomic_DNA"/>
</dbReference>
<evidence type="ECO:0000313" key="2">
    <source>
        <dbReference type="Proteomes" id="UP000075883"/>
    </source>
</evidence>
<organism evidence="1 2">
    <name type="scientific">Anopheles culicifacies</name>
    <dbReference type="NCBI Taxonomy" id="139723"/>
    <lineage>
        <taxon>Eukaryota</taxon>
        <taxon>Metazoa</taxon>
        <taxon>Ecdysozoa</taxon>
        <taxon>Arthropoda</taxon>
        <taxon>Hexapoda</taxon>
        <taxon>Insecta</taxon>
        <taxon>Pterygota</taxon>
        <taxon>Neoptera</taxon>
        <taxon>Endopterygota</taxon>
        <taxon>Diptera</taxon>
        <taxon>Nematocera</taxon>
        <taxon>Culicoidea</taxon>
        <taxon>Culicidae</taxon>
        <taxon>Anophelinae</taxon>
        <taxon>Anopheles</taxon>
        <taxon>culicifacies species complex</taxon>
    </lineage>
</organism>
<dbReference type="EMBL" id="AXCM01003322">
    <property type="status" value="NOT_ANNOTATED_CDS"/>
    <property type="molecule type" value="Genomic_DNA"/>
</dbReference>
<sequence length="135" mass="14891">MGRFLKFWYIIDCEELTGSSTSCFTISVLTENFSSILSSVVPFPTRPPFPPFPLAAAATATAAIVARSFASLVLSDSRLVGFRSPPPSVPLPEPFAPEPPLPPPPGFIGPGSIWMPCLESMWRTRWYLRRNFDSQ</sequence>
<dbReference type="EnsemblMetazoa" id="ACUA010610-RA">
    <property type="protein sequence ID" value="ACUA010610-PA"/>
    <property type="gene ID" value="ACUA010610"/>
</dbReference>
<protein>
    <submittedName>
        <fullName evidence="1">Uncharacterized protein</fullName>
    </submittedName>
</protein>
<proteinExistence type="predicted"/>
<accession>A0A182M6E1</accession>